<sequence length="75" mass="7899">MAGGEPGKTGWNWVERADGSREELASTEEVTMETGDVFVIETPGGGRVGVIQVGVAEIKTYPAEVNAKLGLHLVT</sequence>
<evidence type="ECO:0000313" key="3">
    <source>
        <dbReference type="EMBL" id="VFK00798.1"/>
    </source>
</evidence>
<dbReference type="InterPro" id="IPR003692">
    <property type="entry name" value="Hydantoinase_B"/>
</dbReference>
<proteinExistence type="predicted"/>
<dbReference type="AlphaFoldDB" id="A0A450V7N5"/>
<accession>A0A450V7N5</accession>
<evidence type="ECO:0000256" key="1">
    <source>
        <dbReference type="SAM" id="MobiDB-lite"/>
    </source>
</evidence>
<protein>
    <submittedName>
        <fullName evidence="3">Hydantoinase B/oxoprolinase</fullName>
    </submittedName>
</protein>
<reference evidence="3" key="1">
    <citation type="submission" date="2019-02" db="EMBL/GenBank/DDBJ databases">
        <authorList>
            <person name="Gruber-Vodicka R. H."/>
            <person name="Seah K. B. B."/>
        </authorList>
    </citation>
    <scope>NUCLEOTIDE SEQUENCE</scope>
    <source>
        <strain evidence="3">BECK_M6</strain>
    </source>
</reference>
<dbReference type="Pfam" id="PF02538">
    <property type="entry name" value="Hydantoinase_B"/>
    <property type="match status" value="1"/>
</dbReference>
<organism evidence="3">
    <name type="scientific">Candidatus Kentrum sp. LFY</name>
    <dbReference type="NCBI Taxonomy" id="2126342"/>
    <lineage>
        <taxon>Bacteria</taxon>
        <taxon>Pseudomonadati</taxon>
        <taxon>Pseudomonadota</taxon>
        <taxon>Gammaproteobacteria</taxon>
        <taxon>Candidatus Kentrum</taxon>
    </lineage>
</organism>
<dbReference type="GO" id="GO:0003824">
    <property type="term" value="F:catalytic activity"/>
    <property type="evidence" value="ECO:0007669"/>
    <property type="project" value="InterPro"/>
</dbReference>
<evidence type="ECO:0000259" key="2">
    <source>
        <dbReference type="Pfam" id="PF02538"/>
    </source>
</evidence>
<gene>
    <name evidence="3" type="ORF">BECKLFY1418A_GA0070994_11263</name>
</gene>
<name>A0A450V7N5_9GAMM</name>
<feature type="compositionally biased region" description="Basic and acidic residues" evidence="1">
    <location>
        <begin position="15"/>
        <end position="24"/>
    </location>
</feature>
<feature type="domain" description="Hydantoinase B/oxoprolinase" evidence="2">
    <location>
        <begin position="1"/>
        <end position="47"/>
    </location>
</feature>
<dbReference type="EMBL" id="CAADFH010000126">
    <property type="protein sequence ID" value="VFK00798.1"/>
    <property type="molecule type" value="Genomic_DNA"/>
</dbReference>
<feature type="region of interest" description="Disordered" evidence="1">
    <location>
        <begin position="1"/>
        <end position="28"/>
    </location>
</feature>